<evidence type="ECO:0000256" key="1">
    <source>
        <dbReference type="SAM" id="MobiDB-lite"/>
    </source>
</evidence>
<feature type="non-terminal residue" evidence="2">
    <location>
        <position position="213"/>
    </location>
</feature>
<organism evidence="2 3">
    <name type="scientific">Funneliformis mosseae</name>
    <name type="common">Endomycorrhizal fungus</name>
    <name type="synonym">Glomus mosseae</name>
    <dbReference type="NCBI Taxonomy" id="27381"/>
    <lineage>
        <taxon>Eukaryota</taxon>
        <taxon>Fungi</taxon>
        <taxon>Fungi incertae sedis</taxon>
        <taxon>Mucoromycota</taxon>
        <taxon>Glomeromycotina</taxon>
        <taxon>Glomeromycetes</taxon>
        <taxon>Glomerales</taxon>
        <taxon>Glomeraceae</taxon>
        <taxon>Funneliformis</taxon>
    </lineage>
</organism>
<keyword evidence="3" id="KW-1185">Reference proteome</keyword>
<evidence type="ECO:0000313" key="2">
    <source>
        <dbReference type="EMBL" id="CAG8700288.1"/>
    </source>
</evidence>
<dbReference type="AlphaFoldDB" id="A0A9N9HQ42"/>
<sequence length="213" mass="23899">APPSQFGEISQPSQNYLELSSSLGEIPQQGQYYPALLSPLEYPQPYQESTLHSQEISEGRPNEPDVESLASSQIHNTAALVNHNDQPFTFENENNHQAFDSQNELEYPQQCQESTFYSQEISGGRPNELHVESLASSQIHNTAALVNHNDTLSNNGMQGPDDCVAFDKFNNQQNSKKNKARWGKEETMCLLIYLIVNKEKAQQLKSRGVIAFV</sequence>
<accession>A0A9N9HQ42</accession>
<proteinExistence type="predicted"/>
<gene>
    <name evidence="2" type="ORF">FMOSSE_LOCUS13788</name>
</gene>
<name>A0A9N9HQ42_FUNMO</name>
<feature type="region of interest" description="Disordered" evidence="1">
    <location>
        <begin position="44"/>
        <end position="66"/>
    </location>
</feature>
<comment type="caution">
    <text evidence="2">The sequence shown here is derived from an EMBL/GenBank/DDBJ whole genome shotgun (WGS) entry which is preliminary data.</text>
</comment>
<dbReference type="Proteomes" id="UP000789375">
    <property type="component" value="Unassembled WGS sequence"/>
</dbReference>
<protein>
    <submittedName>
        <fullName evidence="2">12623_t:CDS:1</fullName>
    </submittedName>
</protein>
<evidence type="ECO:0000313" key="3">
    <source>
        <dbReference type="Proteomes" id="UP000789375"/>
    </source>
</evidence>
<reference evidence="2" key="1">
    <citation type="submission" date="2021-06" db="EMBL/GenBank/DDBJ databases">
        <authorList>
            <person name="Kallberg Y."/>
            <person name="Tangrot J."/>
            <person name="Rosling A."/>
        </authorList>
    </citation>
    <scope>NUCLEOTIDE SEQUENCE</scope>
    <source>
        <strain evidence="2">87-6 pot B 2015</strain>
    </source>
</reference>
<dbReference type="EMBL" id="CAJVPP010008849">
    <property type="protein sequence ID" value="CAG8700288.1"/>
    <property type="molecule type" value="Genomic_DNA"/>
</dbReference>